<dbReference type="AlphaFoldDB" id="A0ABD6B4F5"/>
<dbReference type="PIRSF" id="PIRSF022062">
    <property type="entry name" value="UCP022062"/>
    <property type="match status" value="1"/>
</dbReference>
<dbReference type="SUPFAM" id="SSF143870">
    <property type="entry name" value="PF0523-like"/>
    <property type="match status" value="1"/>
</dbReference>
<evidence type="ECO:0000256" key="1">
    <source>
        <dbReference type="ARBA" id="ARBA00005546"/>
    </source>
</evidence>
<dbReference type="InterPro" id="IPR016799">
    <property type="entry name" value="UCP022062"/>
</dbReference>
<evidence type="ECO:0000313" key="3">
    <source>
        <dbReference type="Proteomes" id="UP001597111"/>
    </source>
</evidence>
<comment type="similarity">
    <text evidence="1">Belongs to the CGI121/TPRKB family.</text>
</comment>
<protein>
    <submittedName>
        <fullName evidence="2">KEOPS complex subunit Cgi121</fullName>
    </submittedName>
</protein>
<sequence>MRLLDGTATVDDLDTFLATLDDVAEATGTTVQAFDADYVVSAEHLERALDRADRAIARGENVARERAVEVLCYAAGRRQINRALEMGVSEGENRVIVLVDSPAGDDEAEAAAVERLRDHVEEAPVLGAYDEGTVRAFFDVSDAEISAVDGDLADLVLERVALLDVEK</sequence>
<evidence type="ECO:0000313" key="2">
    <source>
        <dbReference type="EMBL" id="MFD1525476.1"/>
    </source>
</evidence>
<name>A0ABD6B4F5_9EURY</name>
<gene>
    <name evidence="2" type="primary">cgi121</name>
    <name evidence="2" type="ORF">ACFR9S_04060</name>
</gene>
<proteinExistence type="inferred from homology"/>
<organism evidence="2 3">
    <name type="scientific">Halolamina salina</name>
    <dbReference type="NCBI Taxonomy" id="1220023"/>
    <lineage>
        <taxon>Archaea</taxon>
        <taxon>Methanobacteriati</taxon>
        <taxon>Methanobacteriota</taxon>
        <taxon>Stenosarchaea group</taxon>
        <taxon>Halobacteria</taxon>
        <taxon>Halobacteriales</taxon>
        <taxon>Haloferacaceae</taxon>
    </lineage>
</organism>
<accession>A0ABD6B4F5</accession>
<dbReference type="RefSeq" id="WP_379730955.1">
    <property type="nucleotide sequence ID" value="NZ_JBHSWZ010000038.1"/>
</dbReference>
<dbReference type="NCBIfam" id="NF011465">
    <property type="entry name" value="PRK14886.1-1"/>
    <property type="match status" value="1"/>
</dbReference>
<dbReference type="Pfam" id="PF08617">
    <property type="entry name" value="CGI-121"/>
    <property type="match status" value="1"/>
</dbReference>
<reference evidence="2 3" key="1">
    <citation type="journal article" date="2019" name="Int. J. Syst. Evol. Microbiol.">
        <title>The Global Catalogue of Microorganisms (GCM) 10K type strain sequencing project: providing services to taxonomists for standard genome sequencing and annotation.</title>
        <authorList>
            <consortium name="The Broad Institute Genomics Platform"/>
            <consortium name="The Broad Institute Genome Sequencing Center for Infectious Disease"/>
            <person name="Wu L."/>
            <person name="Ma J."/>
        </authorList>
    </citation>
    <scope>NUCLEOTIDE SEQUENCE [LARGE SCALE GENOMIC DNA]</scope>
    <source>
        <strain evidence="2 3">CGMCC 1.12285</strain>
    </source>
</reference>
<dbReference type="EMBL" id="JBHUDH010000033">
    <property type="protein sequence ID" value="MFD1525476.1"/>
    <property type="molecule type" value="Genomic_DNA"/>
</dbReference>
<keyword evidence="3" id="KW-1185">Reference proteome</keyword>
<dbReference type="InterPro" id="IPR013926">
    <property type="entry name" value="CGI121/TPRKB"/>
</dbReference>
<dbReference type="InterPro" id="IPR036504">
    <property type="entry name" value="CGI121/TPRKB_sf"/>
</dbReference>
<dbReference type="Gene3D" id="3.30.2380.10">
    <property type="entry name" value="CGI121/TPRKB"/>
    <property type="match status" value="1"/>
</dbReference>
<comment type="caution">
    <text evidence="2">The sequence shown here is derived from an EMBL/GenBank/DDBJ whole genome shotgun (WGS) entry which is preliminary data.</text>
</comment>
<dbReference type="Proteomes" id="UP001597111">
    <property type="component" value="Unassembled WGS sequence"/>
</dbReference>